<comment type="caution">
    <text evidence="1">The sequence shown here is derived from an EMBL/GenBank/DDBJ whole genome shotgun (WGS) entry which is preliminary data.</text>
</comment>
<reference evidence="1 2" key="1">
    <citation type="journal article" date="2023" name="Arcadia Sci">
        <title>De novo assembly of a long-read Amblyomma americanum tick genome.</title>
        <authorList>
            <person name="Chou S."/>
            <person name="Poskanzer K.E."/>
            <person name="Rollins M."/>
            <person name="Thuy-Boun P.S."/>
        </authorList>
    </citation>
    <scope>NUCLEOTIDE SEQUENCE [LARGE SCALE GENOMIC DNA]</scope>
    <source>
        <strain evidence="1">F_SG_1</strain>
        <tissue evidence="1">Salivary glands</tissue>
    </source>
</reference>
<sequence>MDSGWRRGSLQVPESGIRCLFLQRELHAKHHRVITASAQRRSTHTRRGSRVNCKTILAITQSPCISNPAGRQCACRATHDARANIDSTKNCATLKKASGAVSGRMFTPLRQSPNGD</sequence>
<evidence type="ECO:0000313" key="2">
    <source>
        <dbReference type="Proteomes" id="UP001321473"/>
    </source>
</evidence>
<name>A0AAQ4E309_AMBAM</name>
<dbReference type="EMBL" id="JARKHS020023095">
    <property type="protein sequence ID" value="KAK8769094.1"/>
    <property type="molecule type" value="Genomic_DNA"/>
</dbReference>
<accession>A0AAQ4E309</accession>
<proteinExistence type="predicted"/>
<protein>
    <submittedName>
        <fullName evidence="1">Uncharacterized protein</fullName>
    </submittedName>
</protein>
<organism evidence="1 2">
    <name type="scientific">Amblyomma americanum</name>
    <name type="common">Lone star tick</name>
    <dbReference type="NCBI Taxonomy" id="6943"/>
    <lineage>
        <taxon>Eukaryota</taxon>
        <taxon>Metazoa</taxon>
        <taxon>Ecdysozoa</taxon>
        <taxon>Arthropoda</taxon>
        <taxon>Chelicerata</taxon>
        <taxon>Arachnida</taxon>
        <taxon>Acari</taxon>
        <taxon>Parasitiformes</taxon>
        <taxon>Ixodida</taxon>
        <taxon>Ixodoidea</taxon>
        <taxon>Ixodidae</taxon>
        <taxon>Amblyomminae</taxon>
        <taxon>Amblyomma</taxon>
    </lineage>
</organism>
<keyword evidence="2" id="KW-1185">Reference proteome</keyword>
<evidence type="ECO:0000313" key="1">
    <source>
        <dbReference type="EMBL" id="KAK8769094.1"/>
    </source>
</evidence>
<gene>
    <name evidence="1" type="ORF">V5799_014441</name>
</gene>
<dbReference type="AlphaFoldDB" id="A0AAQ4E309"/>
<dbReference type="Proteomes" id="UP001321473">
    <property type="component" value="Unassembled WGS sequence"/>
</dbReference>